<dbReference type="RefSeq" id="WP_284152514.1">
    <property type="nucleotide sequence ID" value="NZ_AP025516.1"/>
</dbReference>
<dbReference type="Proteomes" id="UP000830055">
    <property type="component" value="Chromosome"/>
</dbReference>
<protein>
    <submittedName>
        <fullName evidence="1">Uncharacterized protein</fullName>
    </submittedName>
</protein>
<dbReference type="EMBL" id="AP025516">
    <property type="protein sequence ID" value="BDD89197.1"/>
    <property type="molecule type" value="Genomic_DNA"/>
</dbReference>
<reference evidence="1 2" key="1">
    <citation type="submission" date="2022-01" db="EMBL/GenBank/DDBJ databases">
        <title>Desulfofustis limnae sp. nov., a novel mesophilic sulfate-reducing bacterium isolated from marsh soil.</title>
        <authorList>
            <person name="Watanabe M."/>
            <person name="Takahashi A."/>
            <person name="Kojima H."/>
            <person name="Fukui M."/>
        </authorList>
    </citation>
    <scope>NUCLEOTIDE SEQUENCE [LARGE SCALE GENOMIC DNA]</scope>
    <source>
        <strain evidence="1 2">PPLL</strain>
    </source>
</reference>
<proteinExistence type="predicted"/>
<sequence>MSDDIATDRVDIKYVTYSKNCPDPHVTRVINDFDPRWEIVCQYERPDDSIRTARIRTGTGNRHPERVYLFDRLAQGETE</sequence>
<evidence type="ECO:0000313" key="2">
    <source>
        <dbReference type="Proteomes" id="UP000830055"/>
    </source>
</evidence>
<evidence type="ECO:0000313" key="1">
    <source>
        <dbReference type="EMBL" id="BDD89197.1"/>
    </source>
</evidence>
<organism evidence="1 2">
    <name type="scientific">Desulfofustis limnaeus</name>
    <dbReference type="NCBI Taxonomy" id="2740163"/>
    <lineage>
        <taxon>Bacteria</taxon>
        <taxon>Pseudomonadati</taxon>
        <taxon>Thermodesulfobacteriota</taxon>
        <taxon>Desulfobulbia</taxon>
        <taxon>Desulfobulbales</taxon>
        <taxon>Desulfocapsaceae</taxon>
        <taxon>Desulfofustis</taxon>
    </lineage>
</organism>
<accession>A0ABN6M8N0</accession>
<name>A0ABN6M8N0_9BACT</name>
<keyword evidence="2" id="KW-1185">Reference proteome</keyword>
<gene>
    <name evidence="1" type="ORF">DPPLL_35620</name>
</gene>